<dbReference type="InterPro" id="IPR043128">
    <property type="entry name" value="Rev_trsase/Diguanyl_cyclase"/>
</dbReference>
<protein>
    <submittedName>
        <fullName evidence="4">Uncharacterized protein</fullName>
    </submittedName>
</protein>
<sequence length="739" mass="83533">MEVNKEVPLILGRPFLCTGRAILDIHEGQLMLRVGTEKVVFQMKRMMKYPSDEVFSYSCFRLDVIGELAEKYKFDKLVGDTLERCITESSTVDDEDPEIKKEDEALETEDQVVDEEELKKEASKPNVELKVELLSKHKKANGWSIADIQGISPAICMHKILLEENSKPVVQPQCKLNKKLEEVVHKEIIKLLDAGIIFPISDSQWTSPVQVATIRYLLPQKMLRRPHSLAYQCLEVFVDYFTLFGDDFEDCLMNLKLVLEHCEATHLVLNWEKCHFMVKEGIVLGHKVTAHGIEVDKAKVDVIARLPPPTLEVYKNNSSITKPLTQLLAKDAKFIFNVGCLRAFELIKEKLVSAPIMVTPEWSQPFEIMYDASDVAMGAVLGQQRNKMFRPIYYVSGTLNDALVNYASTEKEFFAVVFAFDKFRSYLVGSKEIKDRKGIENQVTDLLSRLEKPPVEIVEIREEFPDEQIVSIAAVSERPPWYADVANFLASGWLPRDLTHDQRRKLQDGVIRRCVPEGEMASILSHCHDGAAGGHYDGNHTAAKVMEASFFWPTLYKDARAYVAACDKCQRVGNISKRDEMSLNSILEQFRATMRLGSIFELIWSVEGQVKAYGLGTMANWKIHSKESGKWFRIKMLNSQATPVHMDNDFNHHDENDNIAPGNDVPPVGLDGVPAVDPINASSHVAINANLVIDLESSFRRDVRSPAQSTHRGKEGGIKLRVIFEMLQAQQAAIAQLQN</sequence>
<evidence type="ECO:0000256" key="1">
    <source>
        <dbReference type="ARBA" id="ARBA00023268"/>
    </source>
</evidence>
<dbReference type="InterPro" id="IPR041577">
    <property type="entry name" value="RT_RNaseH_2"/>
</dbReference>
<name>A0A1S4DP92_TOBAC</name>
<dbReference type="AlphaFoldDB" id="A0A1S4DP92"/>
<evidence type="ECO:0000259" key="3">
    <source>
        <dbReference type="Pfam" id="PF17921"/>
    </source>
</evidence>
<organism evidence="4">
    <name type="scientific">Nicotiana tabacum</name>
    <name type="common">Common tobacco</name>
    <dbReference type="NCBI Taxonomy" id="4097"/>
    <lineage>
        <taxon>Eukaryota</taxon>
        <taxon>Viridiplantae</taxon>
        <taxon>Streptophyta</taxon>
        <taxon>Embryophyta</taxon>
        <taxon>Tracheophyta</taxon>
        <taxon>Spermatophyta</taxon>
        <taxon>Magnoliopsida</taxon>
        <taxon>eudicotyledons</taxon>
        <taxon>Gunneridae</taxon>
        <taxon>Pentapetalae</taxon>
        <taxon>asterids</taxon>
        <taxon>lamiids</taxon>
        <taxon>Solanales</taxon>
        <taxon>Solanaceae</taxon>
        <taxon>Nicotianoideae</taxon>
        <taxon>Nicotianeae</taxon>
        <taxon>Nicotiana</taxon>
    </lineage>
</organism>
<reference evidence="4" key="1">
    <citation type="submission" date="2025-08" db="UniProtKB">
        <authorList>
            <consortium name="RefSeq"/>
        </authorList>
    </citation>
    <scope>IDENTIFICATION</scope>
</reference>
<dbReference type="OrthoDB" id="10055717at2759"/>
<dbReference type="Gene3D" id="1.10.340.70">
    <property type="match status" value="1"/>
</dbReference>
<dbReference type="KEGG" id="nta:107831949"/>
<dbReference type="Gene3D" id="3.30.70.270">
    <property type="match status" value="2"/>
</dbReference>
<gene>
    <name evidence="4" type="primary">LOC107831949</name>
</gene>
<dbReference type="PANTHER" id="PTHR37984">
    <property type="entry name" value="PROTEIN CBG26694"/>
    <property type="match status" value="1"/>
</dbReference>
<dbReference type="InterPro" id="IPR041588">
    <property type="entry name" value="Integrase_H2C2"/>
</dbReference>
<dbReference type="RefSeq" id="XP_016515230.1">
    <property type="nucleotide sequence ID" value="XM_016659744.1"/>
</dbReference>
<accession>A0A1S4DP92</accession>
<proteinExistence type="predicted"/>
<evidence type="ECO:0000259" key="2">
    <source>
        <dbReference type="Pfam" id="PF17919"/>
    </source>
</evidence>
<dbReference type="InterPro" id="IPR050951">
    <property type="entry name" value="Retrovirus_Pol_polyprotein"/>
</dbReference>
<dbReference type="PANTHER" id="PTHR37984:SF5">
    <property type="entry name" value="PROTEIN NYNRIN-LIKE"/>
    <property type="match status" value="1"/>
</dbReference>
<dbReference type="InterPro" id="IPR043502">
    <property type="entry name" value="DNA/RNA_pol_sf"/>
</dbReference>
<dbReference type="SUPFAM" id="SSF56672">
    <property type="entry name" value="DNA/RNA polymerases"/>
    <property type="match status" value="1"/>
</dbReference>
<keyword evidence="1" id="KW-0511">Multifunctional enzyme</keyword>
<dbReference type="GO" id="GO:0003824">
    <property type="term" value="F:catalytic activity"/>
    <property type="evidence" value="ECO:0007669"/>
    <property type="project" value="UniProtKB-KW"/>
</dbReference>
<feature type="domain" description="Integrase zinc-binding" evidence="3">
    <location>
        <begin position="515"/>
        <end position="572"/>
    </location>
</feature>
<evidence type="ECO:0000313" key="4">
    <source>
        <dbReference type="RefSeq" id="XP_016515230.1"/>
    </source>
</evidence>
<dbReference type="Gene3D" id="3.10.10.10">
    <property type="entry name" value="HIV Type 1 Reverse Transcriptase, subunit A, domain 1"/>
    <property type="match status" value="1"/>
</dbReference>
<dbReference type="PaxDb" id="4097-A0A1S4DP92"/>
<dbReference type="Pfam" id="PF17919">
    <property type="entry name" value="RT_RNaseH_2"/>
    <property type="match status" value="1"/>
</dbReference>
<dbReference type="Pfam" id="PF17921">
    <property type="entry name" value="Integrase_H2C2"/>
    <property type="match status" value="1"/>
</dbReference>
<feature type="domain" description="Reverse transcriptase/retrotransposon-derived protein RNase H-like" evidence="2">
    <location>
        <begin position="340"/>
        <end position="431"/>
    </location>
</feature>